<sequence>MSETEPTTRDATGTVDARWLEAPCAALTVDPDGMVREANAAAVSLLPQLRTGEPLTRVVPWLATADGTSAPFADVVDGRTVEAQPVRQDDGSVTWWLIDVTDVRSVRDELKLEQARAAFLSEASAALLGSLNLLRCMEVTGELAVGRLADGALVITPAAHGRFQVVTVVRDRADSSRSTLLRFDPDEVPGLAEALQGFPPVPSRWIDPAIAPSWLTPAGFGDVGSIVVTPLPGHGIPAGALVLLRRAGCGPFSEGEEATANEFAARSGLAMSAARMFAQQAAITETLMRDLLPPRLQHVAGVEYAGGYRPSQDSERVGGDFYDVHPAVDGTEETLAVLGDVCGKGLEAAVLTGKIRSALHALRPMSGDHLRMLRLLNEALLTDDDARFVTLVLASVSRIGSDVRLRLTCAGHPPPLIIRADGRVEEAATSGTLVGALPTIEATTYETRIAPGETCLLYTDGITEAQGGPLGRDQFGEERLQRAAAECAGMPAEAVVERVRMLAAEWVGRNAHDDMAVLAITAPRGQHLTAVGGHGRGRYTA</sequence>
<dbReference type="InterPro" id="IPR001932">
    <property type="entry name" value="PPM-type_phosphatase-like_dom"/>
</dbReference>
<feature type="domain" description="PPM-type phosphatase" evidence="2">
    <location>
        <begin position="299"/>
        <end position="522"/>
    </location>
</feature>
<dbReference type="SUPFAM" id="SSF81606">
    <property type="entry name" value="PP2C-like"/>
    <property type="match status" value="1"/>
</dbReference>
<dbReference type="InterPro" id="IPR036457">
    <property type="entry name" value="PPM-type-like_dom_sf"/>
</dbReference>
<dbReference type="PANTHER" id="PTHR43156:SF2">
    <property type="entry name" value="STAGE II SPORULATION PROTEIN E"/>
    <property type="match status" value="1"/>
</dbReference>
<dbReference type="Gene3D" id="3.60.40.10">
    <property type="entry name" value="PPM-type phosphatase domain"/>
    <property type="match status" value="1"/>
</dbReference>
<protein>
    <submittedName>
        <fullName evidence="3">PP2C family protein-serine/threonine phosphatase</fullName>
        <ecNumber evidence="3">3.1.3.16</ecNumber>
    </submittedName>
</protein>
<evidence type="ECO:0000313" key="4">
    <source>
        <dbReference type="Proteomes" id="UP001494902"/>
    </source>
</evidence>
<reference evidence="3 4" key="1">
    <citation type="submission" date="2024-03" db="EMBL/GenBank/DDBJ databases">
        <title>Draft genome sequence of Pseudonocardia nematodicida JCM 31783.</title>
        <authorList>
            <person name="Butdee W."/>
            <person name="Duangmal K."/>
        </authorList>
    </citation>
    <scope>NUCLEOTIDE SEQUENCE [LARGE SCALE GENOMIC DNA]</scope>
    <source>
        <strain evidence="3 4">JCM 31783</strain>
    </source>
</reference>
<proteinExistence type="predicted"/>
<keyword evidence="1 3" id="KW-0378">Hydrolase</keyword>
<evidence type="ECO:0000259" key="2">
    <source>
        <dbReference type="SMART" id="SM00331"/>
    </source>
</evidence>
<dbReference type="InterPro" id="IPR029016">
    <property type="entry name" value="GAF-like_dom_sf"/>
</dbReference>
<dbReference type="InterPro" id="IPR052016">
    <property type="entry name" value="Bact_Sigma-Reg"/>
</dbReference>
<evidence type="ECO:0000313" key="3">
    <source>
        <dbReference type="EMBL" id="MEQ3550886.1"/>
    </source>
</evidence>
<comment type="caution">
    <text evidence="3">The sequence shown here is derived from an EMBL/GenBank/DDBJ whole genome shotgun (WGS) entry which is preliminary data.</text>
</comment>
<keyword evidence="4" id="KW-1185">Reference proteome</keyword>
<dbReference type="EC" id="3.1.3.16" evidence="3"/>
<evidence type="ECO:0000256" key="1">
    <source>
        <dbReference type="ARBA" id="ARBA00022801"/>
    </source>
</evidence>
<dbReference type="SUPFAM" id="SSF55781">
    <property type="entry name" value="GAF domain-like"/>
    <property type="match status" value="1"/>
</dbReference>
<dbReference type="GO" id="GO:0004722">
    <property type="term" value="F:protein serine/threonine phosphatase activity"/>
    <property type="evidence" value="ECO:0007669"/>
    <property type="project" value="UniProtKB-EC"/>
</dbReference>
<dbReference type="Gene3D" id="3.30.450.40">
    <property type="match status" value="1"/>
</dbReference>
<name>A0ABV1K8T1_9PSEU</name>
<gene>
    <name evidence="3" type="ORF">WIS52_10415</name>
</gene>
<dbReference type="SMART" id="SM00331">
    <property type="entry name" value="PP2C_SIG"/>
    <property type="match status" value="1"/>
</dbReference>
<dbReference type="Proteomes" id="UP001494902">
    <property type="component" value="Unassembled WGS sequence"/>
</dbReference>
<dbReference type="PANTHER" id="PTHR43156">
    <property type="entry name" value="STAGE II SPORULATION PROTEIN E-RELATED"/>
    <property type="match status" value="1"/>
</dbReference>
<dbReference type="RefSeq" id="WP_349297968.1">
    <property type="nucleotide sequence ID" value="NZ_JBEDNQ010000004.1"/>
</dbReference>
<organism evidence="3 4">
    <name type="scientific">Pseudonocardia nematodicida</name>
    <dbReference type="NCBI Taxonomy" id="1206997"/>
    <lineage>
        <taxon>Bacteria</taxon>
        <taxon>Bacillati</taxon>
        <taxon>Actinomycetota</taxon>
        <taxon>Actinomycetes</taxon>
        <taxon>Pseudonocardiales</taxon>
        <taxon>Pseudonocardiaceae</taxon>
        <taxon>Pseudonocardia</taxon>
    </lineage>
</organism>
<dbReference type="Pfam" id="PF07228">
    <property type="entry name" value="SpoIIE"/>
    <property type="match status" value="1"/>
</dbReference>
<accession>A0ABV1K8T1</accession>
<dbReference type="EMBL" id="JBEDNQ010000004">
    <property type="protein sequence ID" value="MEQ3550886.1"/>
    <property type="molecule type" value="Genomic_DNA"/>
</dbReference>